<feature type="domain" description="Thiamine pyrophosphate enzyme TPP-binding" evidence="2">
    <location>
        <begin position="77"/>
        <end position="220"/>
    </location>
</feature>
<keyword evidence="1" id="KW-0560">Oxidoreductase</keyword>
<keyword evidence="4" id="KW-1185">Reference proteome</keyword>
<evidence type="ECO:0000313" key="4">
    <source>
        <dbReference type="Proteomes" id="UP000636264"/>
    </source>
</evidence>
<dbReference type="InterPro" id="IPR011766">
    <property type="entry name" value="TPP_enzyme_TPP-bd"/>
</dbReference>
<dbReference type="SUPFAM" id="SSF52518">
    <property type="entry name" value="Thiamin diphosphate-binding fold (THDP-binding)"/>
    <property type="match status" value="1"/>
</dbReference>
<evidence type="ECO:0000313" key="3">
    <source>
        <dbReference type="EMBL" id="GGA75334.1"/>
    </source>
</evidence>
<dbReference type="RefSeq" id="WP_188722076.1">
    <property type="nucleotide sequence ID" value="NZ_BMIF01000010.1"/>
</dbReference>
<dbReference type="Pfam" id="PF02775">
    <property type="entry name" value="TPP_enzyme_C"/>
    <property type="match status" value="1"/>
</dbReference>
<protein>
    <submittedName>
        <fullName evidence="3">2-oxoglutarate oxidoreductase</fullName>
    </submittedName>
</protein>
<reference evidence="3" key="2">
    <citation type="submission" date="2020-09" db="EMBL/GenBank/DDBJ databases">
        <authorList>
            <person name="Sun Q."/>
            <person name="Zhou Y."/>
        </authorList>
    </citation>
    <scope>NUCLEOTIDE SEQUENCE</scope>
    <source>
        <strain evidence="3">CGMCC 1.15320</strain>
    </source>
</reference>
<gene>
    <name evidence="3" type="ORF">GCM10011385_31700</name>
</gene>
<dbReference type="EMBL" id="BMIF01000010">
    <property type="protein sequence ID" value="GGA75334.1"/>
    <property type="molecule type" value="Genomic_DNA"/>
</dbReference>
<dbReference type="Gene3D" id="3.40.50.970">
    <property type="match status" value="1"/>
</dbReference>
<dbReference type="PANTHER" id="PTHR48084">
    <property type="entry name" value="2-OXOGLUTARATE OXIDOREDUCTASE SUBUNIT KORB-RELATED"/>
    <property type="match status" value="1"/>
</dbReference>
<dbReference type="PANTHER" id="PTHR48084:SF3">
    <property type="entry name" value="SUBUNIT OF PYRUVATE:FLAVODOXIN OXIDOREDUCTASE"/>
    <property type="match status" value="1"/>
</dbReference>
<proteinExistence type="predicted"/>
<dbReference type="InterPro" id="IPR051457">
    <property type="entry name" value="2-oxoacid:Fd_oxidoreductase"/>
</dbReference>
<dbReference type="GO" id="GO:0030976">
    <property type="term" value="F:thiamine pyrophosphate binding"/>
    <property type="evidence" value="ECO:0007669"/>
    <property type="project" value="InterPro"/>
</dbReference>
<dbReference type="AlphaFoldDB" id="A0A916RZL5"/>
<dbReference type="GO" id="GO:0045333">
    <property type="term" value="P:cellular respiration"/>
    <property type="evidence" value="ECO:0007669"/>
    <property type="project" value="UniProtKB-ARBA"/>
</dbReference>
<evidence type="ECO:0000259" key="2">
    <source>
        <dbReference type="Pfam" id="PF02775"/>
    </source>
</evidence>
<evidence type="ECO:0000256" key="1">
    <source>
        <dbReference type="ARBA" id="ARBA00023002"/>
    </source>
</evidence>
<sequence>MNVIDTSRPPERAAAKVADFKPSLLLSENHHLCPGCGEPVAIRLILEVIQELNLTQNNVCILGHGCYGSFIMQMDVDSTLCLHGRGPAVATGMKRMRPDVAIWTLQGDGDMASEGLAEIMHTAARGENITCFMLNNGVFGDTGGQMTAASVVGQRTKNTIEGRDAAYHGNPIKVAEILANMDGTAYVARGSVHNAASINATRKLIRKAFLRPMHGHGLALMEILTMCPTGWFVPPGQGAEYMMESLGKVYGLGELKDVASETETVNP</sequence>
<reference evidence="3" key="1">
    <citation type="journal article" date="2014" name="Int. J. Syst. Evol. Microbiol.">
        <title>Complete genome sequence of Corynebacterium casei LMG S-19264T (=DSM 44701T), isolated from a smear-ripened cheese.</title>
        <authorList>
            <consortium name="US DOE Joint Genome Institute (JGI-PGF)"/>
            <person name="Walter F."/>
            <person name="Albersmeier A."/>
            <person name="Kalinowski J."/>
            <person name="Ruckert C."/>
        </authorList>
    </citation>
    <scope>NUCLEOTIDE SEQUENCE</scope>
    <source>
        <strain evidence="3">CGMCC 1.15320</strain>
    </source>
</reference>
<dbReference type="GO" id="GO:0044281">
    <property type="term" value="P:small molecule metabolic process"/>
    <property type="evidence" value="ECO:0007669"/>
    <property type="project" value="UniProtKB-ARBA"/>
</dbReference>
<accession>A0A916RZL5</accession>
<name>A0A916RZL5_9HYPH</name>
<organism evidence="3 4">
    <name type="scientific">Nitratireductor aestuarii</name>
    <dbReference type="NCBI Taxonomy" id="1735103"/>
    <lineage>
        <taxon>Bacteria</taxon>
        <taxon>Pseudomonadati</taxon>
        <taxon>Pseudomonadota</taxon>
        <taxon>Alphaproteobacteria</taxon>
        <taxon>Hyphomicrobiales</taxon>
        <taxon>Phyllobacteriaceae</taxon>
        <taxon>Nitratireductor</taxon>
    </lineage>
</organism>
<dbReference type="Proteomes" id="UP000636264">
    <property type="component" value="Unassembled WGS sequence"/>
</dbReference>
<dbReference type="InterPro" id="IPR029061">
    <property type="entry name" value="THDP-binding"/>
</dbReference>
<comment type="caution">
    <text evidence="3">The sequence shown here is derived from an EMBL/GenBank/DDBJ whole genome shotgun (WGS) entry which is preliminary data.</text>
</comment>
<dbReference type="GO" id="GO:0016625">
    <property type="term" value="F:oxidoreductase activity, acting on the aldehyde or oxo group of donors, iron-sulfur protein as acceptor"/>
    <property type="evidence" value="ECO:0007669"/>
    <property type="project" value="UniProtKB-ARBA"/>
</dbReference>